<name>A0A022R2G4_ERYGU</name>
<dbReference type="eggNOG" id="ENOG502S7KC">
    <property type="taxonomic scope" value="Eukaryota"/>
</dbReference>
<dbReference type="AlphaFoldDB" id="A0A022R2G4"/>
<gene>
    <name evidence="2" type="ORF">MIMGU_mgv1a015768mg</name>
</gene>
<organism evidence="2 3">
    <name type="scientific">Erythranthe guttata</name>
    <name type="common">Yellow monkey flower</name>
    <name type="synonym">Mimulus guttatus</name>
    <dbReference type="NCBI Taxonomy" id="4155"/>
    <lineage>
        <taxon>Eukaryota</taxon>
        <taxon>Viridiplantae</taxon>
        <taxon>Streptophyta</taxon>
        <taxon>Embryophyta</taxon>
        <taxon>Tracheophyta</taxon>
        <taxon>Spermatophyta</taxon>
        <taxon>Magnoliopsida</taxon>
        <taxon>eudicotyledons</taxon>
        <taxon>Gunneridae</taxon>
        <taxon>Pentapetalae</taxon>
        <taxon>asterids</taxon>
        <taxon>lamiids</taxon>
        <taxon>Lamiales</taxon>
        <taxon>Phrymaceae</taxon>
        <taxon>Erythranthe</taxon>
    </lineage>
</organism>
<dbReference type="PANTHER" id="PTHR36019">
    <property type="entry name" value="PLANT/PROTEIN"/>
    <property type="match status" value="1"/>
</dbReference>
<protein>
    <submittedName>
        <fullName evidence="2">Uncharacterized protein</fullName>
    </submittedName>
</protein>
<dbReference type="Proteomes" id="UP000030748">
    <property type="component" value="Unassembled WGS sequence"/>
</dbReference>
<feature type="region of interest" description="Disordered" evidence="1">
    <location>
        <begin position="48"/>
        <end position="111"/>
    </location>
</feature>
<dbReference type="EMBL" id="KI630726">
    <property type="protein sequence ID" value="EYU34144.1"/>
    <property type="molecule type" value="Genomic_DNA"/>
</dbReference>
<keyword evidence="3" id="KW-1185">Reference proteome</keyword>
<dbReference type="PANTHER" id="PTHR36019:SF3">
    <property type="entry name" value="PLANT_PROTEIN"/>
    <property type="match status" value="1"/>
</dbReference>
<evidence type="ECO:0000313" key="3">
    <source>
        <dbReference type="Proteomes" id="UP000030748"/>
    </source>
</evidence>
<sequence>MEYYSEESAIMGEVGGELLTLENAKKKKKKKSNLKIYMRKVERSWSGNLAQKPNFHERMRSRLSKKEVDHHHHHQIDYLLNEKSNSRSSSSASSLLSMSAPTTPTPRLVRSSGMRRDWSFEDVPHMHPPLDNSTYTSYALFSNFNY</sequence>
<feature type="compositionally biased region" description="Basic and acidic residues" evidence="1">
    <location>
        <begin position="54"/>
        <end position="70"/>
    </location>
</feature>
<accession>A0A022R2G4</accession>
<dbReference type="PhylomeDB" id="A0A022R2G4"/>
<feature type="compositionally biased region" description="Low complexity" evidence="1">
    <location>
        <begin position="86"/>
        <end position="100"/>
    </location>
</feature>
<proteinExistence type="predicted"/>
<reference evidence="2 3" key="1">
    <citation type="journal article" date="2013" name="Proc. Natl. Acad. Sci. U.S.A.">
        <title>Fine-scale variation in meiotic recombination in Mimulus inferred from population shotgun sequencing.</title>
        <authorList>
            <person name="Hellsten U."/>
            <person name="Wright K.M."/>
            <person name="Jenkins J."/>
            <person name="Shu S."/>
            <person name="Yuan Y."/>
            <person name="Wessler S.R."/>
            <person name="Schmutz J."/>
            <person name="Willis J.H."/>
            <person name="Rokhsar D.S."/>
        </authorList>
    </citation>
    <scope>NUCLEOTIDE SEQUENCE [LARGE SCALE GENOMIC DNA]</scope>
    <source>
        <strain evidence="3">cv. DUN x IM62</strain>
    </source>
</reference>
<evidence type="ECO:0000256" key="1">
    <source>
        <dbReference type="SAM" id="MobiDB-lite"/>
    </source>
</evidence>
<evidence type="ECO:0000313" key="2">
    <source>
        <dbReference type="EMBL" id="EYU34144.1"/>
    </source>
</evidence>